<keyword evidence="2" id="KW-1185">Reference proteome</keyword>
<accession>A0ABR4BL35</accession>
<evidence type="ECO:0000313" key="2">
    <source>
        <dbReference type="Proteomes" id="UP001590951"/>
    </source>
</evidence>
<comment type="caution">
    <text evidence="1">The sequence shown here is derived from an EMBL/GenBank/DDBJ whole genome shotgun (WGS) entry which is preliminary data.</text>
</comment>
<proteinExistence type="predicted"/>
<dbReference type="EMBL" id="JBHFEH010000002">
    <property type="protein sequence ID" value="KAL2058413.1"/>
    <property type="molecule type" value="Genomic_DNA"/>
</dbReference>
<name>A0ABR4BL35_9LECA</name>
<gene>
    <name evidence="1" type="ORF">ABVK25_001141</name>
</gene>
<protein>
    <submittedName>
        <fullName evidence="1">Uncharacterized protein</fullName>
    </submittedName>
</protein>
<evidence type="ECO:0000313" key="1">
    <source>
        <dbReference type="EMBL" id="KAL2058413.1"/>
    </source>
</evidence>
<sequence>MENAYVALLLSKVPNFQELTYRSGRCEASSRQIWTLVEEAFRDPRVGTFPKLQDVSISYPNEDASLGVNLWEILDLFWGPSLGRFHATKGYLLAWTVHTEV</sequence>
<reference evidence="1 2" key="1">
    <citation type="submission" date="2024-09" db="EMBL/GenBank/DDBJ databases">
        <title>Rethinking Asexuality: The Enigmatic Case of Functional Sexual Genes in Lepraria (Stereocaulaceae).</title>
        <authorList>
            <person name="Doellman M."/>
            <person name="Sun Y."/>
            <person name="Barcenas-Pena A."/>
            <person name="Lumbsch H.T."/>
            <person name="Grewe F."/>
        </authorList>
    </citation>
    <scope>NUCLEOTIDE SEQUENCE [LARGE SCALE GENOMIC DNA]</scope>
    <source>
        <strain evidence="1 2">Grewe 0041</strain>
    </source>
</reference>
<dbReference type="Proteomes" id="UP001590951">
    <property type="component" value="Unassembled WGS sequence"/>
</dbReference>
<organism evidence="1 2">
    <name type="scientific">Lepraria finkii</name>
    <dbReference type="NCBI Taxonomy" id="1340010"/>
    <lineage>
        <taxon>Eukaryota</taxon>
        <taxon>Fungi</taxon>
        <taxon>Dikarya</taxon>
        <taxon>Ascomycota</taxon>
        <taxon>Pezizomycotina</taxon>
        <taxon>Lecanoromycetes</taxon>
        <taxon>OSLEUM clade</taxon>
        <taxon>Lecanoromycetidae</taxon>
        <taxon>Lecanorales</taxon>
        <taxon>Lecanorineae</taxon>
        <taxon>Stereocaulaceae</taxon>
        <taxon>Lepraria</taxon>
    </lineage>
</organism>